<dbReference type="InterPro" id="IPR003805">
    <property type="entry name" value="CobS"/>
</dbReference>
<keyword evidence="8 19" id="KW-0169">Cobalamin biosynthesis</keyword>
<dbReference type="EMBL" id="JAUCGM010000001">
    <property type="protein sequence ID" value="MDM8561734.1"/>
    <property type="molecule type" value="Genomic_DNA"/>
</dbReference>
<keyword evidence="7 19" id="KW-1003">Cell membrane</keyword>
<evidence type="ECO:0000256" key="12">
    <source>
        <dbReference type="ARBA" id="ARBA00022989"/>
    </source>
</evidence>
<evidence type="ECO:0000256" key="4">
    <source>
        <dbReference type="ARBA" id="ARBA00010561"/>
    </source>
</evidence>
<evidence type="ECO:0000256" key="10">
    <source>
        <dbReference type="ARBA" id="ARBA00022692"/>
    </source>
</evidence>
<sequence>MKREIKIFFTALMFYTRIPVPKSTGFSEGNLNRATKYFPLIGIIVGSAGAIIYLIAASILPLHLSVLFSLATTILLTGAFHEDGFADFCDGFGGGYSQEQILEIMKDSRIGTYGAIGLLMMLLSRFFSLSAINPLQIPVVIIAAHAFSRMLPVVLIYTSKYVGKSSTSKSKPVGQKGSGQDVLIAFIFAVMPLALIQWQATLLIIPVSVILLYRFNAFVVKQIGGYTGDVLGALQQLAELAFYICFIVTTQ</sequence>
<evidence type="ECO:0000256" key="5">
    <source>
        <dbReference type="ARBA" id="ARBA00013200"/>
    </source>
</evidence>
<evidence type="ECO:0000256" key="17">
    <source>
        <dbReference type="ARBA" id="ARBA00048623"/>
    </source>
</evidence>
<keyword evidence="10 19" id="KW-0812">Transmembrane</keyword>
<gene>
    <name evidence="19" type="primary">cobS</name>
    <name evidence="20" type="ORF">QUF54_00090</name>
</gene>
<evidence type="ECO:0000256" key="3">
    <source>
        <dbReference type="ARBA" id="ARBA00004663"/>
    </source>
</evidence>
<organism evidence="20 21">
    <name type="scientific">Candidatus Marithioploca araucensis</name>
    <dbReference type="NCBI Taxonomy" id="70273"/>
    <lineage>
        <taxon>Bacteria</taxon>
        <taxon>Pseudomonadati</taxon>
        <taxon>Pseudomonadota</taxon>
        <taxon>Gammaproteobacteria</taxon>
        <taxon>Thiotrichales</taxon>
        <taxon>Thiotrichaceae</taxon>
        <taxon>Candidatus Marithioploca</taxon>
    </lineage>
</organism>
<evidence type="ECO:0000256" key="1">
    <source>
        <dbReference type="ARBA" id="ARBA00001946"/>
    </source>
</evidence>
<keyword evidence="9 19" id="KW-0808">Transferase</keyword>
<evidence type="ECO:0000313" key="20">
    <source>
        <dbReference type="EMBL" id="MDM8561734.1"/>
    </source>
</evidence>
<dbReference type="Proteomes" id="UP001171945">
    <property type="component" value="Unassembled WGS sequence"/>
</dbReference>
<name>A0ABT7VQ10_9GAMM</name>
<comment type="pathway">
    <text evidence="3 19">Cofactor biosynthesis; adenosylcobalamin biosynthesis; adenosylcobalamin from cob(II)yrinate a,c-diamide: step 7/7.</text>
</comment>
<proteinExistence type="inferred from homology"/>
<comment type="function">
    <text evidence="14 19">Joins adenosylcobinamide-GDP and alpha-ribazole to generate adenosylcobalamin (Ado-cobalamin). Also synthesizes adenosylcobalamin 5'-phosphate from adenosylcobinamide-GDP and alpha-ribazole 5'-phosphate.</text>
</comment>
<evidence type="ECO:0000256" key="18">
    <source>
        <dbReference type="ARBA" id="ARBA00049504"/>
    </source>
</evidence>
<comment type="similarity">
    <text evidence="4 19">Belongs to the CobS family.</text>
</comment>
<dbReference type="GO" id="GO:0051073">
    <property type="term" value="F:adenosylcobinamide-GDP ribazoletransferase activity"/>
    <property type="evidence" value="ECO:0007669"/>
    <property type="project" value="UniProtKB-EC"/>
</dbReference>
<evidence type="ECO:0000256" key="16">
    <source>
        <dbReference type="ARBA" id="ARBA00032853"/>
    </source>
</evidence>
<reference evidence="20" key="1">
    <citation type="submission" date="2023-06" db="EMBL/GenBank/DDBJ databases">
        <title>Uncultivated large filamentous bacteria from sulfidic sediments reveal new species and different genomic features in energy metabolism and defense.</title>
        <authorList>
            <person name="Fonseca A."/>
        </authorList>
    </citation>
    <scope>NUCLEOTIDE SEQUENCE</scope>
    <source>
        <strain evidence="20">HSG4</strain>
    </source>
</reference>
<evidence type="ECO:0000256" key="11">
    <source>
        <dbReference type="ARBA" id="ARBA00022842"/>
    </source>
</evidence>
<feature type="transmembrane region" description="Helical" evidence="19">
    <location>
        <begin position="110"/>
        <end position="127"/>
    </location>
</feature>
<evidence type="ECO:0000256" key="19">
    <source>
        <dbReference type="HAMAP-Rule" id="MF_00719"/>
    </source>
</evidence>
<dbReference type="HAMAP" id="MF_00719">
    <property type="entry name" value="CobS"/>
    <property type="match status" value="1"/>
</dbReference>
<dbReference type="NCBIfam" id="TIGR00317">
    <property type="entry name" value="cobS"/>
    <property type="match status" value="1"/>
</dbReference>
<dbReference type="PANTHER" id="PTHR34148">
    <property type="entry name" value="ADENOSYLCOBINAMIDE-GDP RIBAZOLETRANSFERASE"/>
    <property type="match status" value="1"/>
</dbReference>
<dbReference type="PANTHER" id="PTHR34148:SF1">
    <property type="entry name" value="ADENOSYLCOBINAMIDE-GDP RIBAZOLETRANSFERASE"/>
    <property type="match status" value="1"/>
</dbReference>
<keyword evidence="12 19" id="KW-1133">Transmembrane helix</keyword>
<comment type="caution">
    <text evidence="20">The sequence shown here is derived from an EMBL/GenBank/DDBJ whole genome shotgun (WGS) entry which is preliminary data.</text>
</comment>
<protein>
    <recommendedName>
        <fullName evidence="6 19">Adenosylcobinamide-GDP ribazoletransferase</fullName>
        <ecNumber evidence="5 19">2.7.8.26</ecNumber>
    </recommendedName>
    <alternativeName>
        <fullName evidence="16 19">Cobalamin synthase</fullName>
    </alternativeName>
    <alternativeName>
        <fullName evidence="15 19">Cobalamin-5'-phosphate synthase</fullName>
    </alternativeName>
</protein>
<feature type="transmembrane region" description="Helical" evidence="19">
    <location>
        <begin position="139"/>
        <end position="162"/>
    </location>
</feature>
<evidence type="ECO:0000256" key="2">
    <source>
        <dbReference type="ARBA" id="ARBA00004651"/>
    </source>
</evidence>
<feature type="transmembrane region" description="Helical" evidence="19">
    <location>
        <begin position="183"/>
        <end position="213"/>
    </location>
</feature>
<evidence type="ECO:0000256" key="8">
    <source>
        <dbReference type="ARBA" id="ARBA00022573"/>
    </source>
</evidence>
<keyword evidence="13 19" id="KW-0472">Membrane</keyword>
<evidence type="ECO:0000256" key="14">
    <source>
        <dbReference type="ARBA" id="ARBA00025228"/>
    </source>
</evidence>
<evidence type="ECO:0000313" key="21">
    <source>
        <dbReference type="Proteomes" id="UP001171945"/>
    </source>
</evidence>
<keyword evidence="11 19" id="KW-0460">Magnesium</keyword>
<accession>A0ABT7VQ10</accession>
<comment type="subcellular location">
    <subcellularLocation>
        <location evidence="2 19">Cell membrane</location>
        <topology evidence="2 19">Multi-pass membrane protein</topology>
    </subcellularLocation>
</comment>
<evidence type="ECO:0000256" key="6">
    <source>
        <dbReference type="ARBA" id="ARBA00015850"/>
    </source>
</evidence>
<comment type="cofactor">
    <cofactor evidence="1 19">
        <name>Mg(2+)</name>
        <dbReference type="ChEBI" id="CHEBI:18420"/>
    </cofactor>
</comment>
<evidence type="ECO:0000256" key="13">
    <source>
        <dbReference type="ARBA" id="ARBA00023136"/>
    </source>
</evidence>
<dbReference type="EC" id="2.7.8.26" evidence="5 19"/>
<comment type="catalytic activity">
    <reaction evidence="17 19">
        <text>alpha-ribazole + adenosylcob(III)inamide-GDP = adenosylcob(III)alamin + GMP + H(+)</text>
        <dbReference type="Rhea" id="RHEA:16049"/>
        <dbReference type="ChEBI" id="CHEBI:10329"/>
        <dbReference type="ChEBI" id="CHEBI:15378"/>
        <dbReference type="ChEBI" id="CHEBI:18408"/>
        <dbReference type="ChEBI" id="CHEBI:58115"/>
        <dbReference type="ChEBI" id="CHEBI:60487"/>
        <dbReference type="EC" id="2.7.8.26"/>
    </reaction>
</comment>
<comment type="catalytic activity">
    <reaction evidence="18 19">
        <text>alpha-ribazole 5'-phosphate + adenosylcob(III)inamide-GDP = adenosylcob(III)alamin 5'-phosphate + GMP + H(+)</text>
        <dbReference type="Rhea" id="RHEA:23560"/>
        <dbReference type="ChEBI" id="CHEBI:15378"/>
        <dbReference type="ChEBI" id="CHEBI:57918"/>
        <dbReference type="ChEBI" id="CHEBI:58115"/>
        <dbReference type="ChEBI" id="CHEBI:60487"/>
        <dbReference type="ChEBI" id="CHEBI:60493"/>
        <dbReference type="EC" id="2.7.8.26"/>
    </reaction>
</comment>
<evidence type="ECO:0000256" key="15">
    <source>
        <dbReference type="ARBA" id="ARBA00032605"/>
    </source>
</evidence>
<evidence type="ECO:0000256" key="9">
    <source>
        <dbReference type="ARBA" id="ARBA00022679"/>
    </source>
</evidence>
<keyword evidence="21" id="KW-1185">Reference proteome</keyword>
<feature type="transmembrane region" description="Helical" evidence="19">
    <location>
        <begin position="37"/>
        <end position="56"/>
    </location>
</feature>
<dbReference type="Pfam" id="PF02654">
    <property type="entry name" value="CobS"/>
    <property type="match status" value="1"/>
</dbReference>
<dbReference type="NCBIfam" id="NF001277">
    <property type="entry name" value="PRK00235.1-3"/>
    <property type="match status" value="1"/>
</dbReference>
<evidence type="ECO:0000256" key="7">
    <source>
        <dbReference type="ARBA" id="ARBA00022475"/>
    </source>
</evidence>